<dbReference type="InterPro" id="IPR017871">
    <property type="entry name" value="ABC_transporter-like_CS"/>
</dbReference>
<keyword evidence="2" id="KW-0547">Nucleotide-binding</keyword>
<evidence type="ECO:0000313" key="5">
    <source>
        <dbReference type="EMBL" id="UWM46069.1"/>
    </source>
</evidence>
<dbReference type="PROSITE" id="PS00211">
    <property type="entry name" value="ABC_TRANSPORTER_1"/>
    <property type="match status" value="1"/>
</dbReference>
<name>A0ABY5UT18_9GAMM</name>
<keyword evidence="3 5" id="KW-0067">ATP-binding</keyword>
<proteinExistence type="predicted"/>
<dbReference type="GeneID" id="75139191"/>
<reference evidence="5" key="1">
    <citation type="submission" date="2022-08" db="EMBL/GenBank/DDBJ databases">
        <authorList>
            <person name="Bogun A."/>
            <person name="Kislichkina A."/>
            <person name="Solomentsev V."/>
            <person name="Skryabin Y."/>
            <person name="Sizova A."/>
            <person name="Platonov M."/>
            <person name="Dentovskaya S."/>
        </authorList>
    </citation>
    <scope>NUCLEOTIDE SEQUENCE</scope>
    <source>
        <strain evidence="5">SCPM-O-B-7604</strain>
    </source>
</reference>
<evidence type="ECO:0000256" key="3">
    <source>
        <dbReference type="ARBA" id="ARBA00022840"/>
    </source>
</evidence>
<accession>A0ABY5UT18</accession>
<dbReference type="PROSITE" id="PS50893">
    <property type="entry name" value="ABC_TRANSPORTER_2"/>
    <property type="match status" value="1"/>
</dbReference>
<protein>
    <submittedName>
        <fullName evidence="5">ATP-binding cassette domain-containing protein</fullName>
    </submittedName>
</protein>
<evidence type="ECO:0000256" key="1">
    <source>
        <dbReference type="ARBA" id="ARBA00022448"/>
    </source>
</evidence>
<feature type="domain" description="ABC transporter" evidence="4">
    <location>
        <begin position="2"/>
        <end position="213"/>
    </location>
</feature>
<dbReference type="InterPro" id="IPR050093">
    <property type="entry name" value="ABC_SmlMolc_Importer"/>
</dbReference>
<dbReference type="InterPro" id="IPR003593">
    <property type="entry name" value="AAA+_ATPase"/>
</dbReference>
<evidence type="ECO:0000256" key="2">
    <source>
        <dbReference type="ARBA" id="ARBA00022741"/>
    </source>
</evidence>
<evidence type="ECO:0000313" key="6">
    <source>
        <dbReference type="Proteomes" id="UP001057860"/>
    </source>
</evidence>
<gene>
    <name evidence="5" type="ORF">N0H69_04290</name>
</gene>
<dbReference type="EMBL" id="CP104006">
    <property type="protein sequence ID" value="UWM46069.1"/>
    <property type="molecule type" value="Genomic_DNA"/>
</dbReference>
<evidence type="ECO:0000259" key="4">
    <source>
        <dbReference type="PROSITE" id="PS50893"/>
    </source>
</evidence>
<dbReference type="SUPFAM" id="SSF52540">
    <property type="entry name" value="P-loop containing nucleoside triphosphate hydrolases"/>
    <property type="match status" value="1"/>
</dbReference>
<dbReference type="PANTHER" id="PTHR42781">
    <property type="entry name" value="SPERMIDINE/PUTRESCINE IMPORT ATP-BINDING PROTEIN POTA"/>
    <property type="match status" value="1"/>
</dbReference>
<dbReference type="RefSeq" id="WP_050106444.1">
    <property type="nucleotide sequence ID" value="NZ_CABHWO010000144.1"/>
</dbReference>
<sequence>MLQINNLSAGILQGINFHVAKGSLTAICGPSGCGKTTLLNAIAGNIPAQGELKIDQILMSSTPPWLRPCRYLNQRLYLFPYLTLSGNLQLAQYAAGLKRDTKQRIAWLEKMGIAHLAHRYPRQISGGEQQRAALARALISQPKLLLLDEPFANLDWQTRRHLWDVIRQLHTDEITLLLVTHEPREAEALADQRWVFSQGQLVLLKENGDDLSF</sequence>
<keyword evidence="6" id="KW-1185">Reference proteome</keyword>
<dbReference type="SMART" id="SM00382">
    <property type="entry name" value="AAA"/>
    <property type="match status" value="1"/>
</dbReference>
<dbReference type="Proteomes" id="UP001057860">
    <property type="component" value="Chromosome"/>
</dbReference>
<dbReference type="PANTHER" id="PTHR42781:SF4">
    <property type="entry name" value="SPERMIDINE_PUTRESCINE IMPORT ATP-BINDING PROTEIN POTA"/>
    <property type="match status" value="1"/>
</dbReference>
<dbReference type="InterPro" id="IPR003439">
    <property type="entry name" value="ABC_transporter-like_ATP-bd"/>
</dbReference>
<organism evidence="5 6">
    <name type="scientific">Yersinia alsatica</name>
    <dbReference type="NCBI Taxonomy" id="2890317"/>
    <lineage>
        <taxon>Bacteria</taxon>
        <taxon>Pseudomonadati</taxon>
        <taxon>Pseudomonadota</taxon>
        <taxon>Gammaproteobacteria</taxon>
        <taxon>Enterobacterales</taxon>
        <taxon>Yersiniaceae</taxon>
        <taxon>Yersinia</taxon>
    </lineage>
</organism>
<dbReference type="Gene3D" id="3.40.50.300">
    <property type="entry name" value="P-loop containing nucleotide triphosphate hydrolases"/>
    <property type="match status" value="1"/>
</dbReference>
<dbReference type="InterPro" id="IPR027417">
    <property type="entry name" value="P-loop_NTPase"/>
</dbReference>
<dbReference type="Pfam" id="PF00005">
    <property type="entry name" value="ABC_tran"/>
    <property type="match status" value="1"/>
</dbReference>
<keyword evidence="1" id="KW-0813">Transport</keyword>
<dbReference type="GO" id="GO:0005524">
    <property type="term" value="F:ATP binding"/>
    <property type="evidence" value="ECO:0007669"/>
    <property type="project" value="UniProtKB-KW"/>
</dbReference>